<dbReference type="PANTHER" id="PTHR45947:SF15">
    <property type="entry name" value="TEICHURONIC ACID BIOSYNTHESIS GLYCOSYLTRANSFERASE TUAC-RELATED"/>
    <property type="match status" value="1"/>
</dbReference>
<dbReference type="InterPro" id="IPR028098">
    <property type="entry name" value="Glyco_trans_4-like_N"/>
</dbReference>
<proteinExistence type="predicted"/>
<evidence type="ECO:0000313" key="3">
    <source>
        <dbReference type="EMBL" id="NNU15388.1"/>
    </source>
</evidence>
<dbReference type="SUPFAM" id="SSF53756">
    <property type="entry name" value="UDP-Glycosyltransferase/glycogen phosphorylase"/>
    <property type="match status" value="1"/>
</dbReference>
<keyword evidence="4" id="KW-1185">Reference proteome</keyword>
<dbReference type="Gene3D" id="3.40.50.2000">
    <property type="entry name" value="Glycogen Phosphorylase B"/>
    <property type="match status" value="2"/>
</dbReference>
<dbReference type="RefSeq" id="WP_173196827.1">
    <property type="nucleotide sequence ID" value="NZ_JABFCX010000002.1"/>
</dbReference>
<keyword evidence="3" id="KW-0808">Transferase</keyword>
<evidence type="ECO:0000313" key="4">
    <source>
        <dbReference type="Proteomes" id="UP000536835"/>
    </source>
</evidence>
<comment type="caution">
    <text evidence="3">The sequence shown here is derived from an EMBL/GenBank/DDBJ whole genome shotgun (WGS) entry which is preliminary data.</text>
</comment>
<dbReference type="PANTHER" id="PTHR45947">
    <property type="entry name" value="SULFOQUINOVOSYL TRANSFERASE SQD2"/>
    <property type="match status" value="1"/>
</dbReference>
<evidence type="ECO:0000259" key="1">
    <source>
        <dbReference type="Pfam" id="PF00534"/>
    </source>
</evidence>
<feature type="domain" description="Glycosyltransferase subfamily 4-like N-terminal" evidence="2">
    <location>
        <begin position="107"/>
        <end position="218"/>
    </location>
</feature>
<dbReference type="EMBL" id="JABFCX010000002">
    <property type="protein sequence ID" value="NNU15388.1"/>
    <property type="molecule type" value="Genomic_DNA"/>
</dbReference>
<dbReference type="Pfam" id="PF13439">
    <property type="entry name" value="Glyco_transf_4"/>
    <property type="match status" value="1"/>
</dbReference>
<dbReference type="Pfam" id="PF00534">
    <property type="entry name" value="Glycos_transf_1"/>
    <property type="match status" value="1"/>
</dbReference>
<feature type="domain" description="Glycosyl transferase family 1" evidence="1">
    <location>
        <begin position="221"/>
        <end position="385"/>
    </location>
</feature>
<accession>A0A7Y3RJU3</accession>
<dbReference type="GO" id="GO:0016757">
    <property type="term" value="F:glycosyltransferase activity"/>
    <property type="evidence" value="ECO:0007669"/>
    <property type="project" value="InterPro"/>
</dbReference>
<sequence>MEGNSEIGSGGHVAYLLNTYPVPSGTFIRREIAALERRGVQVSRFAMRAWDGGELVDPQDKAEHEATHYVLTQGGNALGKALLKAATSSPAKFAKALVAARTLSKRMGDIVRPLAYLAEAAYLEQKLRGSGITHVHAHFGTNATAVAMLCHLLGGPPYSFTVHGPDELHEAPFQAYDLKIRHASFVAAITDFARAELLRIGGYEHAPKIDVIPCGLDLRDFSEQRSATEEPHFVCVGRLCPQKAQRLIPEAIAPIAKENPDLRIELIGDGEDRALIEAEIEKYGLERHIILSGWADNRTVRERILAARALLLPSFAEGLPIVIMESFALRRPVISTFIAGIPELLDSQCGWIVPAGSIPRLRRAIEEACLASPKTVAAMGNEGRSRIEARHDIDRSAALLAERFARSDSAPQDPR</sequence>
<dbReference type="Proteomes" id="UP000536835">
    <property type="component" value="Unassembled WGS sequence"/>
</dbReference>
<dbReference type="InterPro" id="IPR001296">
    <property type="entry name" value="Glyco_trans_1"/>
</dbReference>
<organism evidence="3 4">
    <name type="scientific">Parvularcula mediterranea</name>
    <dbReference type="NCBI Taxonomy" id="2732508"/>
    <lineage>
        <taxon>Bacteria</taxon>
        <taxon>Pseudomonadati</taxon>
        <taxon>Pseudomonadota</taxon>
        <taxon>Alphaproteobacteria</taxon>
        <taxon>Parvularculales</taxon>
        <taxon>Parvularculaceae</taxon>
        <taxon>Parvularcula</taxon>
    </lineage>
</organism>
<evidence type="ECO:0000259" key="2">
    <source>
        <dbReference type="Pfam" id="PF13439"/>
    </source>
</evidence>
<dbReference type="AlphaFoldDB" id="A0A7Y3RJU3"/>
<name>A0A7Y3RJU3_9PROT</name>
<gene>
    <name evidence="3" type="ORF">HK107_03480</name>
</gene>
<dbReference type="InterPro" id="IPR050194">
    <property type="entry name" value="Glycosyltransferase_grp1"/>
</dbReference>
<protein>
    <submittedName>
        <fullName evidence="3">Glycosyltransferase</fullName>
    </submittedName>
</protein>
<reference evidence="3 4" key="1">
    <citation type="submission" date="2020-05" db="EMBL/GenBank/DDBJ databases">
        <title>Parvularcula mediterraneae sp. nov., isolated from polypropylene straw from shallow seawater of the seashore of Laganas in Zakynthos island, Greece.</title>
        <authorList>
            <person name="Szabo I."/>
            <person name="Al-Omari J."/>
            <person name="Rado J."/>
            <person name="Szerdahelyi G.S."/>
        </authorList>
    </citation>
    <scope>NUCLEOTIDE SEQUENCE [LARGE SCALE GENOMIC DNA]</scope>
    <source>
        <strain evidence="3 4">ZS-1/3</strain>
    </source>
</reference>